<evidence type="ECO:0000313" key="3">
    <source>
        <dbReference type="EMBL" id="KAJ4348689.1"/>
    </source>
</evidence>
<dbReference type="Proteomes" id="UP001140513">
    <property type="component" value="Unassembled WGS sequence"/>
</dbReference>
<dbReference type="EMBL" id="JAPEUX010000007">
    <property type="protein sequence ID" value="KAJ4348689.1"/>
    <property type="molecule type" value="Genomic_DNA"/>
</dbReference>
<feature type="compositionally biased region" description="Basic residues" evidence="1">
    <location>
        <begin position="73"/>
        <end position="133"/>
    </location>
</feature>
<dbReference type="AlphaFoldDB" id="A0A9W9C8R0"/>
<organism evidence="3 4">
    <name type="scientific">Didymosphaeria variabile</name>
    <dbReference type="NCBI Taxonomy" id="1932322"/>
    <lineage>
        <taxon>Eukaryota</taxon>
        <taxon>Fungi</taxon>
        <taxon>Dikarya</taxon>
        <taxon>Ascomycota</taxon>
        <taxon>Pezizomycotina</taxon>
        <taxon>Dothideomycetes</taxon>
        <taxon>Pleosporomycetidae</taxon>
        <taxon>Pleosporales</taxon>
        <taxon>Massarineae</taxon>
        <taxon>Didymosphaeriaceae</taxon>
        <taxon>Didymosphaeria</taxon>
    </lineage>
</organism>
<evidence type="ECO:0000313" key="4">
    <source>
        <dbReference type="Proteomes" id="UP001140513"/>
    </source>
</evidence>
<dbReference type="OrthoDB" id="3788724at2759"/>
<gene>
    <name evidence="3" type="ORF">N0V89_010067</name>
</gene>
<proteinExistence type="predicted"/>
<feature type="region of interest" description="Disordered" evidence="1">
    <location>
        <begin position="53"/>
        <end position="164"/>
    </location>
</feature>
<feature type="compositionally biased region" description="Basic and acidic residues" evidence="1">
    <location>
        <begin position="53"/>
        <end position="72"/>
    </location>
</feature>
<evidence type="ECO:0000256" key="2">
    <source>
        <dbReference type="SAM" id="SignalP"/>
    </source>
</evidence>
<feature type="chain" id="PRO_5040884491" evidence="2">
    <location>
        <begin position="21"/>
        <end position="357"/>
    </location>
</feature>
<protein>
    <submittedName>
        <fullName evidence="3">Uncharacterized protein</fullName>
    </submittedName>
</protein>
<evidence type="ECO:0000256" key="1">
    <source>
        <dbReference type="SAM" id="MobiDB-lite"/>
    </source>
</evidence>
<accession>A0A9W9C8R0</accession>
<feature type="signal peptide" evidence="2">
    <location>
        <begin position="1"/>
        <end position="20"/>
    </location>
</feature>
<keyword evidence="4" id="KW-1185">Reference proteome</keyword>
<dbReference type="RefSeq" id="XP_056068077.1">
    <property type="nucleotide sequence ID" value="XM_056218812.1"/>
</dbReference>
<dbReference type="GeneID" id="80913597"/>
<name>A0A9W9C8R0_9PLEO</name>
<reference evidence="3" key="1">
    <citation type="submission" date="2022-10" db="EMBL/GenBank/DDBJ databases">
        <title>Tapping the CABI collections for fungal endophytes: first genome assemblies for Collariella, Neodidymelliopsis, Ascochyta clinopodiicola, Didymella pomorum, Didymosphaeria variabile, Neocosmospora piperis and Neocucurbitaria cava.</title>
        <authorList>
            <person name="Hill R."/>
        </authorList>
    </citation>
    <scope>NUCLEOTIDE SEQUENCE</scope>
    <source>
        <strain evidence="3">IMI 356815</strain>
    </source>
</reference>
<sequence length="357" mass="39473">MRAPNVALFLLSLLVLYTISAPVEEKNGLTNFLDGPVFVKSLLPGRSGNGEHFQARDLISKEQDIGPDLDKRRGGRGGSRSRTKKPARKRPQRKKKPAPKKKPAQRKKKPSTKSPKKPNTRKPTAKKPKKQAKACKPAKGVKGKNGKLSGRAQPAGESCPPKKKVTKTRNYKIAEKAAKKAGHKLVLGESYLLRFKSKPGLVNHQALIVGTVKHRRVNPNDGALHFEASSSELTKPLNVPVGRIAAAKEKCRKMHGAKCKHRGIEKVYDCKQTLNHWGKKSEFLFKGNADPEFADPKTFVQTGEAILERDTTYDVVYNNCGTHARKLENVAKLKKGQDPLVDVELQDLENLTLEEAA</sequence>
<keyword evidence="2" id="KW-0732">Signal</keyword>
<comment type="caution">
    <text evidence="3">The sequence shown here is derived from an EMBL/GenBank/DDBJ whole genome shotgun (WGS) entry which is preliminary data.</text>
</comment>